<organism evidence="3 4">
    <name type="scientific">Colocasia esculenta</name>
    <name type="common">Wild taro</name>
    <name type="synonym">Arum esculentum</name>
    <dbReference type="NCBI Taxonomy" id="4460"/>
    <lineage>
        <taxon>Eukaryota</taxon>
        <taxon>Viridiplantae</taxon>
        <taxon>Streptophyta</taxon>
        <taxon>Embryophyta</taxon>
        <taxon>Tracheophyta</taxon>
        <taxon>Spermatophyta</taxon>
        <taxon>Magnoliopsida</taxon>
        <taxon>Liliopsida</taxon>
        <taxon>Araceae</taxon>
        <taxon>Aroideae</taxon>
        <taxon>Colocasieae</taxon>
        <taxon>Colocasia</taxon>
    </lineage>
</organism>
<dbReference type="EMBL" id="NMUH01010338">
    <property type="protein sequence ID" value="MQM20896.1"/>
    <property type="molecule type" value="Genomic_DNA"/>
</dbReference>
<name>A0A843XNI9_COLES</name>
<protein>
    <submittedName>
        <fullName evidence="3">Uncharacterized protein</fullName>
    </submittedName>
</protein>
<feature type="region of interest" description="Disordered" evidence="1">
    <location>
        <begin position="345"/>
        <end position="377"/>
    </location>
</feature>
<feature type="transmembrane region" description="Helical" evidence="2">
    <location>
        <begin position="126"/>
        <end position="145"/>
    </location>
</feature>
<proteinExistence type="predicted"/>
<comment type="caution">
    <text evidence="3">The sequence shown here is derived from an EMBL/GenBank/DDBJ whole genome shotgun (WGS) entry which is preliminary data.</text>
</comment>
<gene>
    <name evidence="3" type="ORF">Taro_053926</name>
</gene>
<accession>A0A843XNI9</accession>
<dbReference type="AlphaFoldDB" id="A0A843XNI9"/>
<keyword evidence="4" id="KW-1185">Reference proteome</keyword>
<keyword evidence="2" id="KW-0812">Transmembrane</keyword>
<sequence>MRLVSLSDHEEATVCSVGFCWRWSGLLTSVSDVVIGNSPVGLLFRLDTSRVAGVAIVFHRFSLLTPVRVVGEEECCARVPGIVELVWSEEEVFNPIVWVALGWSVLWVYLSASVATAVHFVTPEEASAWVAVTVPLLVMMGRLALRTFWWGTRQVTSMRLVIEGDTFVAMSWQWFQEDLSRVRACLVLAGLVAEVVSVSRDPHSREAVEGVLWATIVLKLVADVSVVRGGSACGPSTLWRSEVAVLVVRRPSHMVALWSPRVCVMTLAGGLGIALFFPTALADRGSSSRELGVGRVAEVAVVSCAVSSSDNECCELLYLNEMGVVLFKFSGDRWIEKDLVVLKGEVERNPEDPNDDQRTQVKRMEKDPENLGDDRAA</sequence>
<evidence type="ECO:0000313" key="3">
    <source>
        <dbReference type="EMBL" id="MQM20896.1"/>
    </source>
</evidence>
<evidence type="ECO:0000256" key="2">
    <source>
        <dbReference type="SAM" id="Phobius"/>
    </source>
</evidence>
<evidence type="ECO:0000313" key="4">
    <source>
        <dbReference type="Proteomes" id="UP000652761"/>
    </source>
</evidence>
<feature type="transmembrane region" description="Helical" evidence="2">
    <location>
        <begin position="96"/>
        <end position="120"/>
    </location>
</feature>
<dbReference type="Proteomes" id="UP000652761">
    <property type="component" value="Unassembled WGS sequence"/>
</dbReference>
<evidence type="ECO:0000256" key="1">
    <source>
        <dbReference type="SAM" id="MobiDB-lite"/>
    </source>
</evidence>
<feature type="transmembrane region" description="Helical" evidence="2">
    <location>
        <begin position="262"/>
        <end position="281"/>
    </location>
</feature>
<keyword evidence="2" id="KW-1133">Transmembrane helix</keyword>
<keyword evidence="2" id="KW-0472">Membrane</keyword>
<reference evidence="3" key="1">
    <citation type="submission" date="2017-07" db="EMBL/GenBank/DDBJ databases">
        <title>Taro Niue Genome Assembly and Annotation.</title>
        <authorList>
            <person name="Atibalentja N."/>
            <person name="Keating K."/>
            <person name="Fields C.J."/>
        </authorList>
    </citation>
    <scope>NUCLEOTIDE SEQUENCE</scope>
    <source>
        <strain evidence="3">Niue_2</strain>
        <tissue evidence="3">Leaf</tissue>
    </source>
</reference>